<gene>
    <name evidence="1" type="ORF">RLDS_23020</name>
</gene>
<dbReference type="EMBL" id="ATDP01000107">
    <property type="protein sequence ID" value="EQB11277.1"/>
    <property type="molecule type" value="Genomic_DNA"/>
</dbReference>
<dbReference type="Proteomes" id="UP000015531">
    <property type="component" value="Unassembled WGS sequence"/>
</dbReference>
<dbReference type="RefSeq" id="WP_021228063.1">
    <property type="nucleotide sequence ID" value="NZ_ATDP01000107.1"/>
</dbReference>
<name>T0HE38_9SPHN</name>
<dbReference type="OrthoDB" id="9876827at2"/>
<dbReference type="AlphaFoldDB" id="T0HE38"/>
<sequence>MSTDANGDVYRIPEGENQKGKPNYFFEADKAIGEAAIMLDKVYSLTTKREEFVTVNIDPALDKVIALLNTAVELVEKARAADKEATDA</sequence>
<dbReference type="PATRIC" id="fig|1331060.3.peg.4454"/>
<accession>T0HE38</accession>
<organism evidence="1 2">
    <name type="scientific">Sphingobium lactosutens DS20</name>
    <dbReference type="NCBI Taxonomy" id="1331060"/>
    <lineage>
        <taxon>Bacteria</taxon>
        <taxon>Pseudomonadati</taxon>
        <taxon>Pseudomonadota</taxon>
        <taxon>Alphaproteobacteria</taxon>
        <taxon>Sphingomonadales</taxon>
        <taxon>Sphingomonadaceae</taxon>
        <taxon>Sphingobium</taxon>
    </lineage>
</organism>
<evidence type="ECO:0000313" key="1">
    <source>
        <dbReference type="EMBL" id="EQB11277.1"/>
    </source>
</evidence>
<comment type="caution">
    <text evidence="1">The sequence shown here is derived from an EMBL/GenBank/DDBJ whole genome shotgun (WGS) entry which is preliminary data.</text>
</comment>
<keyword evidence="2" id="KW-1185">Reference proteome</keyword>
<proteinExistence type="predicted"/>
<reference evidence="1 2" key="1">
    <citation type="journal article" date="2013" name="Genome Announc.">
        <title>Draft Genome Sequence of Sphingobium lactosutens Strain DS20T, Isolated from a Hexachlorocyclohexane Dumpsite.</title>
        <authorList>
            <person name="Kumar R."/>
            <person name="Dwivedi V."/>
            <person name="Negi V."/>
            <person name="Khurana J.P."/>
            <person name="Lal R."/>
        </authorList>
    </citation>
    <scope>NUCLEOTIDE SEQUENCE [LARGE SCALE GENOMIC DNA]</scope>
    <source>
        <strain evidence="1 2">DS20</strain>
    </source>
</reference>
<evidence type="ECO:0008006" key="3">
    <source>
        <dbReference type="Google" id="ProtNLM"/>
    </source>
</evidence>
<evidence type="ECO:0000313" key="2">
    <source>
        <dbReference type="Proteomes" id="UP000015531"/>
    </source>
</evidence>
<protein>
    <recommendedName>
        <fullName evidence="3">DUF5405 domain-containing protein</fullName>
    </recommendedName>
</protein>